<gene>
    <name evidence="2" type="ORF">IAC13_04625</name>
</gene>
<proteinExistence type="predicted"/>
<keyword evidence="1" id="KW-0812">Transmembrane</keyword>
<evidence type="ECO:0000313" key="2">
    <source>
        <dbReference type="EMBL" id="MBO8463199.1"/>
    </source>
</evidence>
<protein>
    <submittedName>
        <fullName evidence="2">Zinc metallopeptidase</fullName>
    </submittedName>
</protein>
<reference evidence="2" key="2">
    <citation type="journal article" date="2021" name="PeerJ">
        <title>Extensive microbial diversity within the chicken gut microbiome revealed by metagenomics and culture.</title>
        <authorList>
            <person name="Gilroy R."/>
            <person name="Ravi A."/>
            <person name="Getino M."/>
            <person name="Pursley I."/>
            <person name="Horton D.L."/>
            <person name="Alikhan N.F."/>
            <person name="Baker D."/>
            <person name="Gharbi K."/>
            <person name="Hall N."/>
            <person name="Watson M."/>
            <person name="Adriaenssens E.M."/>
            <person name="Foster-Nyarko E."/>
            <person name="Jarju S."/>
            <person name="Secka A."/>
            <person name="Antonio M."/>
            <person name="Oren A."/>
            <person name="Chaudhuri R.R."/>
            <person name="La Ragione R."/>
            <person name="Hildebrand F."/>
            <person name="Pallen M.J."/>
        </authorList>
    </citation>
    <scope>NUCLEOTIDE SEQUENCE</scope>
    <source>
        <strain evidence="2">E3-2379</strain>
    </source>
</reference>
<keyword evidence="1" id="KW-0472">Membrane</keyword>
<feature type="transmembrane region" description="Helical" evidence="1">
    <location>
        <begin position="201"/>
        <end position="227"/>
    </location>
</feature>
<feature type="transmembrane region" description="Helical" evidence="1">
    <location>
        <begin position="12"/>
        <end position="31"/>
    </location>
</feature>
<dbReference type="Proteomes" id="UP000823618">
    <property type="component" value="Unassembled WGS sequence"/>
</dbReference>
<dbReference type="PANTHER" id="PTHR36434">
    <property type="entry name" value="MEMBRANE PROTEASE YUGP-RELATED"/>
    <property type="match status" value="1"/>
</dbReference>
<name>A0A9D9HZ72_9FIRM</name>
<sequence>MPYFGFYFDPTYILIIIGAVLCLLASAKVNTTFNHYQRVRSNSGMTGAEAAQRILNSQGIYHVSVEHIRGNLTDHYDPRTKVLRLSDSVYHSTSVAAIGVAAHECGHAIQDEKEYAPLKIRGALVPAANFGSQICWLFIIGGVLFGANSFLINLGILLFSLSVLFQIITLPVEFDASRRAVALLAQTGILGNEELKGTKKVLGAAALTYVASAAAAILSLLRLILLFGRRDD</sequence>
<accession>A0A9D9HZ72</accession>
<dbReference type="Pfam" id="PF04298">
    <property type="entry name" value="Zn_peptidase_2"/>
    <property type="match status" value="1"/>
</dbReference>
<dbReference type="PANTHER" id="PTHR36434:SF1">
    <property type="entry name" value="MEMBRANE PROTEASE YUGP-RELATED"/>
    <property type="match status" value="1"/>
</dbReference>
<organism evidence="2 3">
    <name type="scientific">Candidatus Scybalomonas excrementavium</name>
    <dbReference type="NCBI Taxonomy" id="2840943"/>
    <lineage>
        <taxon>Bacteria</taxon>
        <taxon>Bacillati</taxon>
        <taxon>Bacillota</taxon>
        <taxon>Clostridia</taxon>
        <taxon>Lachnospirales</taxon>
        <taxon>Lachnospiraceae</taxon>
        <taxon>Lachnospiraceae incertae sedis</taxon>
        <taxon>Candidatus Scybalomonas</taxon>
    </lineage>
</organism>
<keyword evidence="1" id="KW-1133">Transmembrane helix</keyword>
<evidence type="ECO:0000313" key="3">
    <source>
        <dbReference type="Proteomes" id="UP000823618"/>
    </source>
</evidence>
<dbReference type="InterPro" id="IPR007395">
    <property type="entry name" value="Zn_peptidase_2"/>
</dbReference>
<dbReference type="AlphaFoldDB" id="A0A9D9HZ72"/>
<comment type="caution">
    <text evidence="2">The sequence shown here is derived from an EMBL/GenBank/DDBJ whole genome shotgun (WGS) entry which is preliminary data.</text>
</comment>
<dbReference type="EMBL" id="JADIML010000131">
    <property type="protein sequence ID" value="MBO8463199.1"/>
    <property type="molecule type" value="Genomic_DNA"/>
</dbReference>
<reference evidence="2" key="1">
    <citation type="submission" date="2020-10" db="EMBL/GenBank/DDBJ databases">
        <authorList>
            <person name="Gilroy R."/>
        </authorList>
    </citation>
    <scope>NUCLEOTIDE SEQUENCE</scope>
    <source>
        <strain evidence="2">E3-2379</strain>
    </source>
</reference>
<evidence type="ECO:0000256" key="1">
    <source>
        <dbReference type="SAM" id="Phobius"/>
    </source>
</evidence>